<sequence>MQLDRDVIVVDASGLILGRMASFVAKKLLEGYRVWVVNCEKAVISGRSDVTFEDYLARLHRKDRASPLKGSFATRRPDRIVWRAIRGMVPRDQYRGREALRKLKVFIGTPKHLEDVEKVDGSKLPKSSARRLSGKYVTVEEVARRLGWNP</sequence>
<dbReference type="PROSITE" id="PS00783">
    <property type="entry name" value="RIBOSOMAL_L13"/>
    <property type="match status" value="1"/>
</dbReference>
<evidence type="ECO:0000313" key="6">
    <source>
        <dbReference type="EMBL" id="AOZ56040.1"/>
    </source>
</evidence>
<accession>A0A1L2JPX1</accession>
<dbReference type="GO" id="GO:0006412">
    <property type="term" value="P:translation"/>
    <property type="evidence" value="ECO:0007669"/>
    <property type="project" value="UniProtKB-UniRule"/>
</dbReference>
<keyword evidence="3 4" id="KW-0687">Ribonucleoprotein</keyword>
<comment type="function">
    <text evidence="4">This protein is one of the early assembly proteins of the 50S ribosomal subunit, although it is not seen to bind rRNA by itself. It is important during the early stages of 50S assembly.</text>
</comment>
<dbReference type="NCBIfam" id="NF005004">
    <property type="entry name" value="PRK06394.1"/>
    <property type="match status" value="1"/>
</dbReference>
<dbReference type="CDD" id="cd00392">
    <property type="entry name" value="Ribosomal_L13"/>
    <property type="match status" value="1"/>
</dbReference>
<evidence type="ECO:0000256" key="2">
    <source>
        <dbReference type="ARBA" id="ARBA00022980"/>
    </source>
</evidence>
<comment type="similarity">
    <text evidence="1 4 5">Belongs to the universal ribosomal protein uL13 family.</text>
</comment>
<dbReference type="PANTHER" id="PTHR11545">
    <property type="entry name" value="RIBOSOMAL PROTEIN L13"/>
    <property type="match status" value="1"/>
</dbReference>
<dbReference type="InterPro" id="IPR005823">
    <property type="entry name" value="Ribosomal_uL13_bac-type"/>
</dbReference>
<dbReference type="EMBL" id="KX764953">
    <property type="protein sequence ID" value="AOZ56040.1"/>
    <property type="molecule type" value="Genomic_DNA"/>
</dbReference>
<dbReference type="GO" id="GO:0022625">
    <property type="term" value="C:cytosolic large ribosomal subunit"/>
    <property type="evidence" value="ECO:0007669"/>
    <property type="project" value="UniProtKB-UniRule"/>
</dbReference>
<protein>
    <recommendedName>
        <fullName evidence="4">Large ribosomal subunit protein uL13</fullName>
    </recommendedName>
</protein>
<evidence type="ECO:0000256" key="1">
    <source>
        <dbReference type="ARBA" id="ARBA00006227"/>
    </source>
</evidence>
<dbReference type="InterPro" id="IPR036899">
    <property type="entry name" value="Ribosomal_uL13_sf"/>
</dbReference>
<dbReference type="GO" id="GO:0003729">
    <property type="term" value="F:mRNA binding"/>
    <property type="evidence" value="ECO:0007669"/>
    <property type="project" value="TreeGrafter"/>
</dbReference>
<comment type="subunit">
    <text evidence="4">Part of the 50S ribosomal subunit.</text>
</comment>
<dbReference type="GO" id="GO:0003735">
    <property type="term" value="F:structural constituent of ribosome"/>
    <property type="evidence" value="ECO:0007669"/>
    <property type="project" value="UniProtKB-UniRule"/>
</dbReference>
<dbReference type="Pfam" id="PF00572">
    <property type="entry name" value="Ribosomal_L13"/>
    <property type="match status" value="1"/>
</dbReference>
<dbReference type="Gene3D" id="3.90.1180.10">
    <property type="entry name" value="Ribosomal protein L13"/>
    <property type="match status" value="1"/>
</dbReference>
<keyword evidence="2 4" id="KW-0689">Ribosomal protein</keyword>
<gene>
    <name evidence="4" type="primary">rpl13</name>
</gene>
<name>A0A1L2JPX1_9CREN</name>
<evidence type="ECO:0000256" key="4">
    <source>
        <dbReference type="HAMAP-Rule" id="MF_01366"/>
    </source>
</evidence>
<dbReference type="HAMAP" id="MF_01366">
    <property type="entry name" value="Ribosomal_uL13"/>
    <property type="match status" value="1"/>
</dbReference>
<dbReference type="PIRSF" id="PIRSF002181">
    <property type="entry name" value="Ribosomal_L13"/>
    <property type="match status" value="1"/>
</dbReference>
<proteinExistence type="inferred from homology"/>
<dbReference type="InterPro" id="IPR005755">
    <property type="entry name" value="Ribosomal_uL13_euk/arc"/>
</dbReference>
<reference evidence="6" key="1">
    <citation type="journal article" date="2017" name="Nature">
        <title>Metagenomic exploration of ASGARD archaea illuminates the origin of cellular complexity in eukaryotes.</title>
        <authorList>
            <person name="Zaremba-Niedzwiedzka K."/>
            <person name="Caceres E.F."/>
            <person name="Saw J.H.W."/>
            <person name="Backstrom D."/>
            <person name="Juzokaite L."/>
            <person name="Vancaester E."/>
            <person name="Seitz K.W."/>
            <person name="Anantharaman K."/>
            <person name="Starnawski P."/>
            <person name="Kjeldsen K.U."/>
            <person name="Stott M.B."/>
            <person name="Nunoura T."/>
            <person name="Banfield J.F."/>
            <person name="Schramm A."/>
            <person name="Baker B.J."/>
            <person name="Spang A."/>
            <person name="Ettema T.J.G."/>
        </authorList>
    </citation>
    <scope>NUCLEOTIDE SEQUENCE</scope>
    <source>
        <strain evidence="6">TIV_3</strain>
    </source>
</reference>
<dbReference type="SUPFAM" id="SSF52161">
    <property type="entry name" value="Ribosomal protein L13"/>
    <property type="match status" value="1"/>
</dbReference>
<evidence type="ECO:0000256" key="5">
    <source>
        <dbReference type="RuleBase" id="RU003877"/>
    </source>
</evidence>
<dbReference type="NCBIfam" id="TIGR01077">
    <property type="entry name" value="L13_A_E"/>
    <property type="match status" value="1"/>
</dbReference>
<evidence type="ECO:0000256" key="3">
    <source>
        <dbReference type="ARBA" id="ARBA00023274"/>
    </source>
</evidence>
<dbReference type="AlphaFoldDB" id="A0A1L2JPX1"/>
<dbReference type="GO" id="GO:0017148">
    <property type="term" value="P:negative regulation of translation"/>
    <property type="evidence" value="ECO:0007669"/>
    <property type="project" value="TreeGrafter"/>
</dbReference>
<dbReference type="InterPro" id="IPR005822">
    <property type="entry name" value="Ribosomal_uL13"/>
</dbReference>
<dbReference type="InterPro" id="IPR023563">
    <property type="entry name" value="Ribosomal_uL13_CS"/>
</dbReference>
<dbReference type="PANTHER" id="PTHR11545:SF3">
    <property type="entry name" value="LARGE RIBOSOMAL SUBUNIT PROTEIN UL13"/>
    <property type="match status" value="1"/>
</dbReference>
<organism evidence="6">
    <name type="scientific">uncultured korarchaeote</name>
    <dbReference type="NCBI Taxonomy" id="161241"/>
    <lineage>
        <taxon>Archaea</taxon>
        <taxon>Thermoproteota</taxon>
        <taxon>environmental samples</taxon>
    </lineage>
</organism>